<feature type="transmembrane region" description="Helical" evidence="1">
    <location>
        <begin position="104"/>
        <end position="126"/>
    </location>
</feature>
<dbReference type="CDD" id="cd03498">
    <property type="entry name" value="SQR_TypeB_2_TM"/>
    <property type="match status" value="1"/>
</dbReference>
<keyword evidence="1" id="KW-0812">Transmembrane</keyword>
<proteinExistence type="predicted"/>
<keyword evidence="1" id="KW-1133">Transmembrane helix</keyword>
<organism evidence="2 3">
    <name type="scientific">Halobacteriovorax marinus</name>
    <dbReference type="NCBI Taxonomy" id="97084"/>
    <lineage>
        <taxon>Bacteria</taxon>
        <taxon>Pseudomonadati</taxon>
        <taxon>Bdellovibrionota</taxon>
        <taxon>Bacteriovoracia</taxon>
        <taxon>Bacteriovoracales</taxon>
        <taxon>Halobacteriovoraceae</taxon>
        <taxon>Halobacteriovorax</taxon>
    </lineage>
</organism>
<dbReference type="NCBIfam" id="TIGR02046">
    <property type="entry name" value="sdhC_b558_fam"/>
    <property type="match status" value="1"/>
</dbReference>
<accession>A0A1Y5FIC0</accession>
<gene>
    <name evidence="2" type="ORF">A9Q84_02580</name>
</gene>
<evidence type="ECO:0000256" key="1">
    <source>
        <dbReference type="SAM" id="Phobius"/>
    </source>
</evidence>
<sequence>MASSMLKYATSSVVKKQVMGVTGLLLCGFLISHLIGNCLMYLGPEVFNKYAHALVTNPLIYLAEAGLASIFLIHIGLAAKLTIENNNARPDKYFVKQKTGHGATFASSTMPYTGLIILVFLILHLLDFKFGPLHTATYGGVEMRDIYKTVVDYFQSPLSVLWYIFCMIALGIHVSHGFWSAFQSIGFWHTKYTCLLQCLAKVFAVVITLGYSALPIYCYLQGGN</sequence>
<dbReference type="GO" id="GO:0016020">
    <property type="term" value="C:membrane"/>
    <property type="evidence" value="ECO:0007669"/>
    <property type="project" value="InterPro"/>
</dbReference>
<dbReference type="InterPro" id="IPR011138">
    <property type="entry name" value="Cytochrome_b-558"/>
</dbReference>
<comment type="caution">
    <text evidence="2">The sequence shown here is derived from an EMBL/GenBank/DDBJ whole genome shotgun (WGS) entry which is preliminary data.</text>
</comment>
<dbReference type="InterPro" id="IPR034804">
    <property type="entry name" value="SQR/QFR_C/D"/>
</dbReference>
<keyword evidence="1" id="KW-0472">Membrane</keyword>
<name>A0A1Y5FIC0_9BACT</name>
<dbReference type="AlphaFoldDB" id="A0A1Y5FIC0"/>
<protein>
    <recommendedName>
        <fullName evidence="4">Cytochrome B subunit</fullName>
    </recommendedName>
</protein>
<dbReference type="Gene3D" id="1.20.1300.10">
    <property type="entry name" value="Fumarate reductase/succinate dehydrogenase, transmembrane subunit"/>
    <property type="match status" value="1"/>
</dbReference>
<evidence type="ECO:0008006" key="4">
    <source>
        <dbReference type="Google" id="ProtNLM"/>
    </source>
</evidence>
<dbReference type="EMBL" id="MAAO01000002">
    <property type="protein sequence ID" value="OUR99934.1"/>
    <property type="molecule type" value="Genomic_DNA"/>
</dbReference>
<feature type="transmembrane region" description="Helical" evidence="1">
    <location>
        <begin position="160"/>
        <end position="182"/>
    </location>
</feature>
<feature type="transmembrane region" description="Helical" evidence="1">
    <location>
        <begin position="21"/>
        <end position="42"/>
    </location>
</feature>
<feature type="transmembrane region" description="Helical" evidence="1">
    <location>
        <begin position="194"/>
        <end position="214"/>
    </location>
</feature>
<evidence type="ECO:0000313" key="3">
    <source>
        <dbReference type="Proteomes" id="UP000196531"/>
    </source>
</evidence>
<dbReference type="Proteomes" id="UP000196531">
    <property type="component" value="Unassembled WGS sequence"/>
</dbReference>
<dbReference type="SUPFAM" id="SSF81343">
    <property type="entry name" value="Fumarate reductase respiratory complex transmembrane subunits"/>
    <property type="match status" value="1"/>
</dbReference>
<evidence type="ECO:0000313" key="2">
    <source>
        <dbReference type="EMBL" id="OUR99934.1"/>
    </source>
</evidence>
<reference evidence="3" key="1">
    <citation type="journal article" date="2017" name="Proc. Natl. Acad. Sci. U.S.A.">
        <title>Simulation of Deepwater Horizon oil plume reveals substrate specialization within a complex community of hydrocarbon-degraders.</title>
        <authorList>
            <person name="Hu P."/>
            <person name="Dubinsky E.A."/>
            <person name="Probst A.J."/>
            <person name="Wang J."/>
            <person name="Sieber C.M.K."/>
            <person name="Tom L.M."/>
            <person name="Gardinali P."/>
            <person name="Banfield J.F."/>
            <person name="Atlas R.M."/>
            <person name="Andersen G.L."/>
        </authorList>
    </citation>
    <scope>NUCLEOTIDE SEQUENCE [LARGE SCALE GENOMIC DNA]</scope>
</reference>
<feature type="transmembrane region" description="Helical" evidence="1">
    <location>
        <begin position="62"/>
        <end position="83"/>
    </location>
</feature>